<dbReference type="GO" id="GO:0009055">
    <property type="term" value="F:electron transfer activity"/>
    <property type="evidence" value="ECO:0007669"/>
    <property type="project" value="InterPro"/>
</dbReference>
<comment type="caution">
    <text evidence="16">The sequence shown here is derived from an EMBL/GenBank/DDBJ whole genome shotgun (WGS) entry which is preliminary data.</text>
</comment>
<keyword evidence="18" id="KW-1185">Reference proteome</keyword>
<protein>
    <submittedName>
        <fullName evidence="15 16">Cytochrome b</fullName>
    </submittedName>
</protein>
<keyword evidence="9 13" id="KW-1133">Transmembrane helix</keyword>
<dbReference type="InterPro" id="IPR016174">
    <property type="entry name" value="Di-haem_cyt_TM"/>
</dbReference>
<evidence type="ECO:0000259" key="14">
    <source>
        <dbReference type="Pfam" id="PF01292"/>
    </source>
</evidence>
<dbReference type="InterPro" id="IPR011577">
    <property type="entry name" value="Cyt_b561_bac/Ni-Hgenase"/>
</dbReference>
<dbReference type="InterPro" id="IPR052168">
    <property type="entry name" value="Cytochrome_b561_oxidase"/>
</dbReference>
<dbReference type="SUPFAM" id="SSF81342">
    <property type="entry name" value="Transmembrane di-heme cytochromes"/>
    <property type="match status" value="1"/>
</dbReference>
<keyword evidence="10" id="KW-0408">Iron</keyword>
<accession>A0A069P8F0</accession>
<dbReference type="RefSeq" id="WP_035961649.1">
    <property type="nucleotide sequence ID" value="NZ_BMEG01000001.1"/>
</dbReference>
<dbReference type="EMBL" id="BMEG01000001">
    <property type="protein sequence ID" value="GGD58274.1"/>
    <property type="molecule type" value="Genomic_DNA"/>
</dbReference>
<dbReference type="GO" id="GO:0022904">
    <property type="term" value="P:respiratory electron transport chain"/>
    <property type="evidence" value="ECO:0007669"/>
    <property type="project" value="InterPro"/>
</dbReference>
<organism evidence="16 17">
    <name type="scientific">Caballeronia grimmiae</name>
    <dbReference type="NCBI Taxonomy" id="1071679"/>
    <lineage>
        <taxon>Bacteria</taxon>
        <taxon>Pseudomonadati</taxon>
        <taxon>Pseudomonadota</taxon>
        <taxon>Betaproteobacteria</taxon>
        <taxon>Burkholderiales</taxon>
        <taxon>Burkholderiaceae</taxon>
        <taxon>Caballeronia</taxon>
    </lineage>
</organism>
<name>A0A069P8F0_9BURK</name>
<keyword evidence="7" id="KW-0479">Metal-binding</keyword>
<evidence type="ECO:0000256" key="2">
    <source>
        <dbReference type="ARBA" id="ARBA00004651"/>
    </source>
</evidence>
<feature type="transmembrane region" description="Helical" evidence="13">
    <location>
        <begin position="149"/>
        <end position="170"/>
    </location>
</feature>
<dbReference type="Proteomes" id="UP000597138">
    <property type="component" value="Unassembled WGS sequence"/>
</dbReference>
<evidence type="ECO:0000256" key="1">
    <source>
        <dbReference type="ARBA" id="ARBA00001970"/>
    </source>
</evidence>
<keyword evidence="8" id="KW-0249">Electron transport</keyword>
<feature type="transmembrane region" description="Helical" evidence="13">
    <location>
        <begin position="95"/>
        <end position="114"/>
    </location>
</feature>
<reference evidence="18" key="3">
    <citation type="journal article" date="2019" name="Int. J. Syst. Evol. Microbiol.">
        <title>The Global Catalogue of Microorganisms (GCM) 10K type strain sequencing project: providing services to taxonomists for standard genome sequencing and annotation.</title>
        <authorList>
            <consortium name="The Broad Institute Genomics Platform"/>
            <consortium name="The Broad Institute Genome Sequencing Center for Infectious Disease"/>
            <person name="Wu L."/>
            <person name="Ma J."/>
        </authorList>
    </citation>
    <scope>NUCLEOTIDE SEQUENCE [LARGE SCALE GENOMIC DNA]</scope>
    <source>
        <strain evidence="18">CGMCC 1.11013</strain>
    </source>
</reference>
<dbReference type="eggNOG" id="COG3038">
    <property type="taxonomic scope" value="Bacteria"/>
</dbReference>
<dbReference type="PANTHER" id="PTHR30529:SF1">
    <property type="entry name" value="CYTOCHROME B561 HOMOLOG 2"/>
    <property type="match status" value="1"/>
</dbReference>
<feature type="transmembrane region" description="Helical" evidence="13">
    <location>
        <begin position="54"/>
        <end position="75"/>
    </location>
</feature>
<evidence type="ECO:0000256" key="10">
    <source>
        <dbReference type="ARBA" id="ARBA00023004"/>
    </source>
</evidence>
<evidence type="ECO:0000313" key="18">
    <source>
        <dbReference type="Proteomes" id="UP000597138"/>
    </source>
</evidence>
<evidence type="ECO:0000256" key="3">
    <source>
        <dbReference type="ARBA" id="ARBA00022448"/>
    </source>
</evidence>
<dbReference type="GO" id="GO:0020037">
    <property type="term" value="F:heme binding"/>
    <property type="evidence" value="ECO:0007669"/>
    <property type="project" value="TreeGrafter"/>
</dbReference>
<dbReference type="OrthoDB" id="8536275at2"/>
<feature type="transmembrane region" description="Helical" evidence="13">
    <location>
        <begin position="120"/>
        <end position="137"/>
    </location>
</feature>
<feature type="transmembrane region" description="Helical" evidence="13">
    <location>
        <begin position="21"/>
        <end position="42"/>
    </location>
</feature>
<dbReference type="AlphaFoldDB" id="A0A069P8F0"/>
<dbReference type="PANTHER" id="PTHR30529">
    <property type="entry name" value="CYTOCHROME B561"/>
    <property type="match status" value="1"/>
</dbReference>
<evidence type="ECO:0000256" key="5">
    <source>
        <dbReference type="ARBA" id="ARBA00022617"/>
    </source>
</evidence>
<reference evidence="16 17" key="2">
    <citation type="submission" date="2014-03" db="EMBL/GenBank/DDBJ databases">
        <title>Draft Genome Sequences of Four Burkholderia Strains.</title>
        <authorList>
            <person name="Liu X.Y."/>
            <person name="Li C.X."/>
            <person name="Xu J.H."/>
        </authorList>
    </citation>
    <scope>NUCLEOTIDE SEQUENCE [LARGE SCALE GENOMIC DNA]</scope>
    <source>
        <strain evidence="16 17">R27</strain>
    </source>
</reference>
<dbReference type="GO" id="GO:0046872">
    <property type="term" value="F:metal ion binding"/>
    <property type="evidence" value="ECO:0007669"/>
    <property type="project" value="UniProtKB-KW"/>
</dbReference>
<keyword evidence="3" id="KW-0813">Transport</keyword>
<reference evidence="15" key="1">
    <citation type="journal article" date="2014" name="Int. J. Syst. Evol. Microbiol.">
        <title>Complete genome of a new Firmicutes species belonging to the dominant human colonic microbiota ('Ruminococcus bicirculans') reveals two chromosomes and a selective capacity to utilize plant glucans.</title>
        <authorList>
            <consortium name="NISC Comparative Sequencing Program"/>
            <person name="Wegmann U."/>
            <person name="Louis P."/>
            <person name="Goesmann A."/>
            <person name="Henrissat B."/>
            <person name="Duncan S.H."/>
            <person name="Flint H.J."/>
        </authorList>
    </citation>
    <scope>NUCLEOTIDE SEQUENCE</scope>
    <source>
        <strain evidence="15">CGMCC 1.11013</strain>
    </source>
</reference>
<keyword evidence="6 13" id="KW-0812">Transmembrane</keyword>
<gene>
    <name evidence="16" type="ORF">BG57_21275</name>
    <name evidence="15" type="ORF">GCM10010985_10290</name>
</gene>
<evidence type="ECO:0000313" key="16">
    <source>
        <dbReference type="EMBL" id="KDR36129.1"/>
    </source>
</evidence>
<evidence type="ECO:0000256" key="6">
    <source>
        <dbReference type="ARBA" id="ARBA00022692"/>
    </source>
</evidence>
<proteinExistence type="inferred from homology"/>
<feature type="domain" description="Cytochrome b561 bacterial/Ni-hydrogenase" evidence="14">
    <location>
        <begin position="15"/>
        <end position="186"/>
    </location>
</feature>
<dbReference type="GO" id="GO:0005886">
    <property type="term" value="C:plasma membrane"/>
    <property type="evidence" value="ECO:0007669"/>
    <property type="project" value="UniProtKB-SubCell"/>
</dbReference>
<dbReference type="STRING" id="1071679.BG57_21275"/>
<comment type="cofactor">
    <cofactor evidence="1">
        <name>heme b</name>
        <dbReference type="ChEBI" id="CHEBI:60344"/>
    </cofactor>
</comment>
<evidence type="ECO:0000256" key="4">
    <source>
        <dbReference type="ARBA" id="ARBA00022475"/>
    </source>
</evidence>
<comment type="subcellular location">
    <subcellularLocation>
        <location evidence="2">Cell membrane</location>
        <topology evidence="2">Multi-pass membrane protein</topology>
    </subcellularLocation>
</comment>
<sequence>MESSVGITPAAPAERYSPTAIGLHWLIALLIIGGFYLGWIMTDIPGFTPTKLKYYSWHKWIGVTVFVLAALRLAWRVTHRAPALPPGTPRWQQGAAHVTHMLLYVLMLVIPASGYLYSSAAGLQVVYLGVLPLPTIIGPDKALKATLRIVHVALNYGLLVLVAMHVLAALKHHFVDRDGLLGRMLPFVK</sequence>
<reference evidence="15" key="4">
    <citation type="submission" date="2024-05" db="EMBL/GenBank/DDBJ databases">
        <authorList>
            <person name="Sun Q."/>
            <person name="Zhou Y."/>
        </authorList>
    </citation>
    <scope>NUCLEOTIDE SEQUENCE</scope>
    <source>
        <strain evidence="15">CGMCC 1.11013</strain>
    </source>
</reference>
<evidence type="ECO:0000256" key="13">
    <source>
        <dbReference type="SAM" id="Phobius"/>
    </source>
</evidence>
<evidence type="ECO:0000313" key="15">
    <source>
        <dbReference type="EMBL" id="GGD58274.1"/>
    </source>
</evidence>
<keyword evidence="4" id="KW-1003">Cell membrane</keyword>
<dbReference type="Pfam" id="PF01292">
    <property type="entry name" value="Ni_hydr_CYTB"/>
    <property type="match status" value="1"/>
</dbReference>
<comment type="similarity">
    <text evidence="12">Belongs to the cytochrome b561 family.</text>
</comment>
<evidence type="ECO:0000256" key="9">
    <source>
        <dbReference type="ARBA" id="ARBA00022989"/>
    </source>
</evidence>
<evidence type="ECO:0000256" key="11">
    <source>
        <dbReference type="ARBA" id="ARBA00023136"/>
    </source>
</evidence>
<dbReference type="Proteomes" id="UP000027439">
    <property type="component" value="Unassembled WGS sequence"/>
</dbReference>
<evidence type="ECO:0000313" key="17">
    <source>
        <dbReference type="Proteomes" id="UP000027439"/>
    </source>
</evidence>
<evidence type="ECO:0000256" key="7">
    <source>
        <dbReference type="ARBA" id="ARBA00022723"/>
    </source>
</evidence>
<evidence type="ECO:0000256" key="12">
    <source>
        <dbReference type="ARBA" id="ARBA00037975"/>
    </source>
</evidence>
<keyword evidence="11 13" id="KW-0472">Membrane</keyword>
<dbReference type="EMBL" id="JFHE01000004">
    <property type="protein sequence ID" value="KDR36129.1"/>
    <property type="molecule type" value="Genomic_DNA"/>
</dbReference>
<evidence type="ECO:0000256" key="8">
    <source>
        <dbReference type="ARBA" id="ARBA00022982"/>
    </source>
</evidence>
<keyword evidence="5" id="KW-0349">Heme</keyword>